<dbReference type="eggNOG" id="ENOG502QWPQ">
    <property type="taxonomic scope" value="Eukaryota"/>
</dbReference>
<gene>
    <name evidence="2" type="ORF">BN7_245</name>
</gene>
<accession>K0KCU4</accession>
<keyword evidence="3" id="KW-1185">Reference proteome</keyword>
<feature type="region of interest" description="Disordered" evidence="1">
    <location>
        <begin position="38"/>
        <end position="60"/>
    </location>
</feature>
<dbReference type="STRING" id="1206466.K0KCU4"/>
<reference evidence="2 3" key="1">
    <citation type="journal article" date="2012" name="Eukaryot. Cell">
        <title>Draft genome sequence of Wickerhamomyces ciferrii NRRL Y-1031 F-60-10.</title>
        <authorList>
            <person name="Schneider J."/>
            <person name="Andrea H."/>
            <person name="Blom J."/>
            <person name="Jaenicke S."/>
            <person name="Ruckert C."/>
            <person name="Schorsch C."/>
            <person name="Szczepanowski R."/>
            <person name="Farwick M."/>
            <person name="Goesmann A."/>
            <person name="Puhler A."/>
            <person name="Schaffer S."/>
            <person name="Tauch A."/>
            <person name="Kohler T."/>
            <person name="Brinkrolf K."/>
        </authorList>
    </citation>
    <scope>NUCLEOTIDE SEQUENCE [LARGE SCALE GENOMIC DNA]</scope>
    <source>
        <strain evidence="3">ATCC 14091 / BCRC 22168 / CBS 111 / JCM 3599 / NBRC 0793 / NRRL Y-1031 F-60-10</strain>
    </source>
</reference>
<dbReference type="PANTHER" id="PTHR13333">
    <property type="entry name" value="M-AAA PROTEASE-INTERACTING PROTEIN 1, MITOCHONDRIAL"/>
    <property type="match status" value="1"/>
</dbReference>
<dbReference type="HOGENOM" id="CLU_076697_0_0_1"/>
<sequence>MYRPIGNSLVIGTRRSTTGLISTRTSIISSYQFSTTTKTQKEESKSKSKSKKSTGPADKNNIFDPRVIGLTSDQYIPISWRNIPNPLSSPRLAWNVVLRKIYTVGINTIQVALLRYQTGLKPKFLLWKNNAIENYVQVNKSFASKTVKDVHSSVSMWVEESLKNRSASIPNNIRLSWKLVKFNETPKLITFRPLMMPGRPVEHVQIVYRFNTKQQLVKVNLDNNKTDKITRDVTDHVGFLIDLHTNETILCGSVFENAPTDKIPKPEDIDRSVIIKEMRERGDIFRSPPPSIADNSKITKDE</sequence>
<dbReference type="Gene3D" id="3.10.450.240">
    <property type="match status" value="1"/>
</dbReference>
<proteinExistence type="predicted"/>
<organism evidence="2 3">
    <name type="scientific">Wickerhamomyces ciferrii (strain ATCC 14091 / BCRC 22168 / CBS 111 / JCM 3599 / NBRC 0793 / NRRL Y-1031 F-60-10)</name>
    <name type="common">Yeast</name>
    <name type="synonym">Pichia ciferrii</name>
    <dbReference type="NCBI Taxonomy" id="1206466"/>
    <lineage>
        <taxon>Eukaryota</taxon>
        <taxon>Fungi</taxon>
        <taxon>Dikarya</taxon>
        <taxon>Ascomycota</taxon>
        <taxon>Saccharomycotina</taxon>
        <taxon>Saccharomycetes</taxon>
        <taxon>Phaffomycetales</taxon>
        <taxon>Wickerhamomycetaceae</taxon>
        <taxon>Wickerhamomyces</taxon>
    </lineage>
</organism>
<dbReference type="EMBL" id="CAIF01000003">
    <property type="protein sequence ID" value="CCH40711.1"/>
    <property type="molecule type" value="Genomic_DNA"/>
</dbReference>
<evidence type="ECO:0000313" key="2">
    <source>
        <dbReference type="EMBL" id="CCH40711.1"/>
    </source>
</evidence>
<dbReference type="FunCoup" id="K0KCU4">
    <property type="interactions" value="69"/>
</dbReference>
<dbReference type="Pfam" id="PF07961">
    <property type="entry name" value="MBA1"/>
    <property type="match status" value="1"/>
</dbReference>
<comment type="caution">
    <text evidence="2">The sequence shown here is derived from an EMBL/GenBank/DDBJ whole genome shotgun (WGS) entry which is preliminary data.</text>
</comment>
<feature type="region of interest" description="Disordered" evidence="1">
    <location>
        <begin position="280"/>
        <end position="302"/>
    </location>
</feature>
<dbReference type="AlphaFoldDB" id="K0KCU4"/>
<dbReference type="GO" id="GO:0005743">
    <property type="term" value="C:mitochondrial inner membrane"/>
    <property type="evidence" value="ECO:0007669"/>
    <property type="project" value="InterPro"/>
</dbReference>
<name>K0KCU4_WICCF</name>
<dbReference type="PANTHER" id="PTHR13333:SF5">
    <property type="entry name" value="M-AAA PROTEASE-INTERACTING PROTEIN 1, MITOCHONDRIAL"/>
    <property type="match status" value="1"/>
</dbReference>
<evidence type="ECO:0000256" key="1">
    <source>
        <dbReference type="SAM" id="MobiDB-lite"/>
    </source>
</evidence>
<dbReference type="InterPro" id="IPR024621">
    <property type="entry name" value="Mba1"/>
</dbReference>
<dbReference type="GO" id="GO:0032979">
    <property type="term" value="P:protein insertion into mitochondrial inner membrane from matrix"/>
    <property type="evidence" value="ECO:0007669"/>
    <property type="project" value="InterPro"/>
</dbReference>
<protein>
    <submittedName>
        <fullName evidence="2">Uncharacterized protein</fullName>
    </submittedName>
</protein>
<dbReference type="InParanoid" id="K0KCU4"/>
<evidence type="ECO:0000313" key="3">
    <source>
        <dbReference type="Proteomes" id="UP000009328"/>
    </source>
</evidence>
<dbReference type="Proteomes" id="UP000009328">
    <property type="component" value="Unassembled WGS sequence"/>
</dbReference>
<dbReference type="GO" id="GO:0043022">
    <property type="term" value="F:ribosome binding"/>
    <property type="evidence" value="ECO:0007669"/>
    <property type="project" value="TreeGrafter"/>
</dbReference>